<dbReference type="PANTHER" id="PTHR33827:SF2">
    <property type="entry name" value="PROTEIN SAWADEE HOMEODOMAIN HOMOLOG 1"/>
    <property type="match status" value="1"/>
</dbReference>
<dbReference type="GO" id="GO:0003682">
    <property type="term" value="F:chromatin binding"/>
    <property type="evidence" value="ECO:0007669"/>
    <property type="project" value="InterPro"/>
</dbReference>
<accession>A0AAV3PW25</accession>
<dbReference type="AlphaFoldDB" id="A0AAV3PW25"/>
<dbReference type="EMBL" id="BAABME010002692">
    <property type="protein sequence ID" value="GAA0155709.1"/>
    <property type="molecule type" value="Genomic_DNA"/>
</dbReference>
<dbReference type="InterPro" id="IPR032001">
    <property type="entry name" value="SAWADEE_dom"/>
</dbReference>
<gene>
    <name evidence="2" type="ORF">LIER_13379</name>
</gene>
<evidence type="ECO:0000259" key="1">
    <source>
        <dbReference type="Pfam" id="PF16719"/>
    </source>
</evidence>
<reference evidence="2 3" key="1">
    <citation type="submission" date="2024-01" db="EMBL/GenBank/DDBJ databases">
        <title>The complete chloroplast genome sequence of Lithospermum erythrorhizon: insights into the phylogenetic relationship among Boraginaceae species and the maternal lineages of purple gromwells.</title>
        <authorList>
            <person name="Okada T."/>
            <person name="Watanabe K."/>
        </authorList>
    </citation>
    <scope>NUCLEOTIDE SEQUENCE [LARGE SCALE GENOMIC DNA]</scope>
</reference>
<sequence>MMNDSIQILSHMEDNVSEFTLAEIMEMESSFRGMKETTPSQEFCENLASKFSVSLYRCGQSSVKWEQVPLCISKQSFNVNRWFRDRQRKEVAKFIASPLFIKDLVASTKVEADYPVQKLSQKFSVKVSMPSCEKHSVVNTKNFHMPKGQSAKEIPDLIFEARSSKDYAWYDVAAFLNYRVLYSGELAARVRFSGFGNSHDEWVNVKKGVRQRSIPLEGSECHKVEIGDLVLCYRETDDAAIYCDAHIVGIERNMHDGKDCSCIFAVRYDHDCAEGKLHLNRICCRPC</sequence>
<keyword evidence="3" id="KW-1185">Reference proteome</keyword>
<dbReference type="Gene3D" id="2.40.50.40">
    <property type="match status" value="1"/>
</dbReference>
<dbReference type="Pfam" id="PF16719">
    <property type="entry name" value="SAWADEE"/>
    <property type="match status" value="1"/>
</dbReference>
<protein>
    <recommendedName>
        <fullName evidence="1">SAWADEE domain-containing protein</fullName>
    </recommendedName>
</protein>
<evidence type="ECO:0000313" key="2">
    <source>
        <dbReference type="EMBL" id="GAA0155709.1"/>
    </source>
</evidence>
<comment type="caution">
    <text evidence="2">The sequence shown here is derived from an EMBL/GenBank/DDBJ whole genome shotgun (WGS) entry which is preliminary data.</text>
</comment>
<name>A0AAV3PW25_LITER</name>
<dbReference type="InterPro" id="IPR039276">
    <property type="entry name" value="SHH1/2"/>
</dbReference>
<dbReference type="Proteomes" id="UP001454036">
    <property type="component" value="Unassembled WGS sequence"/>
</dbReference>
<evidence type="ECO:0000313" key="3">
    <source>
        <dbReference type="Proteomes" id="UP001454036"/>
    </source>
</evidence>
<dbReference type="PANTHER" id="PTHR33827">
    <property type="entry name" value="PROTEIN SAWADEE HOMEODOMAIN HOMOLOG 2"/>
    <property type="match status" value="1"/>
</dbReference>
<organism evidence="2 3">
    <name type="scientific">Lithospermum erythrorhizon</name>
    <name type="common">Purple gromwell</name>
    <name type="synonym">Lithospermum officinale var. erythrorhizon</name>
    <dbReference type="NCBI Taxonomy" id="34254"/>
    <lineage>
        <taxon>Eukaryota</taxon>
        <taxon>Viridiplantae</taxon>
        <taxon>Streptophyta</taxon>
        <taxon>Embryophyta</taxon>
        <taxon>Tracheophyta</taxon>
        <taxon>Spermatophyta</taxon>
        <taxon>Magnoliopsida</taxon>
        <taxon>eudicotyledons</taxon>
        <taxon>Gunneridae</taxon>
        <taxon>Pentapetalae</taxon>
        <taxon>asterids</taxon>
        <taxon>lamiids</taxon>
        <taxon>Boraginales</taxon>
        <taxon>Boraginaceae</taxon>
        <taxon>Boraginoideae</taxon>
        <taxon>Lithospermeae</taxon>
        <taxon>Lithospermum</taxon>
    </lineage>
</organism>
<dbReference type="Gene3D" id="2.30.30.140">
    <property type="match status" value="1"/>
</dbReference>
<feature type="domain" description="SAWADEE" evidence="1">
    <location>
        <begin position="157"/>
        <end position="283"/>
    </location>
</feature>
<proteinExistence type="predicted"/>